<dbReference type="GO" id="GO:0016787">
    <property type="term" value="F:hydrolase activity"/>
    <property type="evidence" value="ECO:0007669"/>
    <property type="project" value="UniProtKB-KW"/>
</dbReference>
<dbReference type="PANTHER" id="PTHR46825:SF15">
    <property type="entry name" value="BETA-LACTAMASE-RELATED DOMAIN-CONTAINING PROTEIN"/>
    <property type="match status" value="1"/>
</dbReference>
<feature type="chain" id="PRO_5047265242" evidence="1">
    <location>
        <begin position="24"/>
        <end position="527"/>
    </location>
</feature>
<protein>
    <submittedName>
        <fullName evidence="4">Serine hydrolase</fullName>
    </submittedName>
</protein>
<dbReference type="Proteomes" id="UP001596270">
    <property type="component" value="Unassembled WGS sequence"/>
</dbReference>
<dbReference type="InterPro" id="IPR021860">
    <property type="entry name" value="Peptidase_S12_Pab87-rel_C"/>
</dbReference>
<evidence type="ECO:0000313" key="5">
    <source>
        <dbReference type="Proteomes" id="UP001596270"/>
    </source>
</evidence>
<dbReference type="InterPro" id="IPR012338">
    <property type="entry name" value="Beta-lactam/transpept-like"/>
</dbReference>
<feature type="domain" description="Beta-lactamase-related" evidence="2">
    <location>
        <begin position="44"/>
        <end position="380"/>
    </location>
</feature>
<dbReference type="Pfam" id="PF11954">
    <property type="entry name" value="DUF3471"/>
    <property type="match status" value="1"/>
</dbReference>
<dbReference type="InterPro" id="IPR001466">
    <property type="entry name" value="Beta-lactam-related"/>
</dbReference>
<evidence type="ECO:0000256" key="1">
    <source>
        <dbReference type="SAM" id="SignalP"/>
    </source>
</evidence>
<proteinExistence type="predicted"/>
<keyword evidence="1" id="KW-0732">Signal</keyword>
<dbReference type="PROSITE" id="PS51257">
    <property type="entry name" value="PROKAR_LIPOPROTEIN"/>
    <property type="match status" value="1"/>
</dbReference>
<feature type="signal peptide" evidence="1">
    <location>
        <begin position="1"/>
        <end position="23"/>
    </location>
</feature>
<dbReference type="Gene3D" id="3.40.710.10">
    <property type="entry name" value="DD-peptidase/beta-lactamase superfamily"/>
    <property type="match status" value="1"/>
</dbReference>
<sequence length="527" mass="55721">MPESSFRYLPVAVIMSAYACAGAADAPAIAVAQDRVDRAVARIDGMAASLMKRTGIPGMAVAVVQGKRVVYARGFGVRAVGSPQRVDADTVFQLASMSKSIGASVVAQQVGAGGITWDTPVRKHLPWFNLGNAYVSENITIGDLYAHRSGLPDHAGDTLEELGYPQAEILRRLNQLPLTPFRNSYAYTNYGMTGAAMAVAAAAGTDWASLSEQVLYRPLGMASTSSRFADFQARPNRAPGHVKENGVFVIGPERGTAAGQQHWVAYNTDPQSPSGGVSSSANDIARWMSFLLAGGAGPDGPLVPAAALLPAMTPKSMIREASALGQRASYYGYGFFVDTSEAGRAVLSHSGAFSWGASTNFAIMPSVNVGMVVLTNAWPTGIAEALVAQFNDLVQYGAVRHDWFALYAPAFAAAFKPQGELAGKARPAQPAPAQALQTYTGVYRNDYHGALQVLRSEQGALELRIGAAPQLVFPLRHWDGDTFTFVPPNDSAPPGSLSKAQFSEGKLALEHYNHQGLGVFARTAAAP</sequence>
<gene>
    <name evidence="4" type="ORF">ACFQND_00515</name>
</gene>
<comment type="caution">
    <text evidence="4">The sequence shown here is derived from an EMBL/GenBank/DDBJ whole genome shotgun (WGS) entry which is preliminary data.</text>
</comment>
<dbReference type="EMBL" id="JBHSRS010000001">
    <property type="protein sequence ID" value="MFC6279721.1"/>
    <property type="molecule type" value="Genomic_DNA"/>
</dbReference>
<accession>A0ABW1TQ44</accession>
<feature type="domain" description="Peptidase S12 Pab87-related C-terminal" evidence="3">
    <location>
        <begin position="426"/>
        <end position="486"/>
    </location>
</feature>
<dbReference type="PANTHER" id="PTHR46825">
    <property type="entry name" value="D-ALANYL-D-ALANINE-CARBOXYPEPTIDASE/ENDOPEPTIDASE AMPH"/>
    <property type="match status" value="1"/>
</dbReference>
<dbReference type="InterPro" id="IPR050491">
    <property type="entry name" value="AmpC-like"/>
</dbReference>
<reference evidence="5" key="1">
    <citation type="journal article" date="2019" name="Int. J. Syst. Evol. Microbiol.">
        <title>The Global Catalogue of Microorganisms (GCM) 10K type strain sequencing project: providing services to taxonomists for standard genome sequencing and annotation.</title>
        <authorList>
            <consortium name="The Broad Institute Genomics Platform"/>
            <consortium name="The Broad Institute Genome Sequencing Center for Infectious Disease"/>
            <person name="Wu L."/>
            <person name="Ma J."/>
        </authorList>
    </citation>
    <scope>NUCLEOTIDE SEQUENCE [LARGE SCALE GENOMIC DNA]</scope>
    <source>
        <strain evidence="5">CCUG 39402</strain>
    </source>
</reference>
<keyword evidence="4" id="KW-0378">Hydrolase</keyword>
<name>A0ABW1TQ44_9BURK</name>
<dbReference type="Pfam" id="PF00144">
    <property type="entry name" value="Beta-lactamase"/>
    <property type="match status" value="1"/>
</dbReference>
<evidence type="ECO:0000313" key="4">
    <source>
        <dbReference type="EMBL" id="MFC6279721.1"/>
    </source>
</evidence>
<organism evidence="4 5">
    <name type="scientific">Polaromonas aquatica</name>
    <dbReference type="NCBI Taxonomy" id="332657"/>
    <lineage>
        <taxon>Bacteria</taxon>
        <taxon>Pseudomonadati</taxon>
        <taxon>Pseudomonadota</taxon>
        <taxon>Betaproteobacteria</taxon>
        <taxon>Burkholderiales</taxon>
        <taxon>Comamonadaceae</taxon>
        <taxon>Polaromonas</taxon>
    </lineage>
</organism>
<evidence type="ECO:0000259" key="3">
    <source>
        <dbReference type="Pfam" id="PF11954"/>
    </source>
</evidence>
<dbReference type="SUPFAM" id="SSF56601">
    <property type="entry name" value="beta-lactamase/transpeptidase-like"/>
    <property type="match status" value="1"/>
</dbReference>
<evidence type="ECO:0000259" key="2">
    <source>
        <dbReference type="Pfam" id="PF00144"/>
    </source>
</evidence>
<dbReference type="Gene3D" id="2.40.128.600">
    <property type="match status" value="1"/>
</dbReference>
<keyword evidence="5" id="KW-1185">Reference proteome</keyword>